<evidence type="ECO:0000313" key="2">
    <source>
        <dbReference type="EMBL" id="CUS31782.1"/>
    </source>
</evidence>
<dbReference type="GO" id="GO:0016758">
    <property type="term" value="F:hexosyltransferase activity"/>
    <property type="evidence" value="ECO:0007669"/>
    <property type="project" value="UniProtKB-ARBA"/>
</dbReference>
<evidence type="ECO:0000313" key="3">
    <source>
        <dbReference type="Proteomes" id="UP000198736"/>
    </source>
</evidence>
<dbReference type="STRING" id="1742973.COMA2_10290"/>
<dbReference type="AlphaFoldDB" id="A0A0S4L7H9"/>
<proteinExistence type="predicted"/>
<dbReference type="InterPro" id="IPR029044">
    <property type="entry name" value="Nucleotide-diphossugar_trans"/>
</dbReference>
<dbReference type="EMBL" id="CZPZ01000001">
    <property type="protein sequence ID" value="CUS31782.1"/>
    <property type="molecule type" value="Genomic_DNA"/>
</dbReference>
<gene>
    <name evidence="2" type="ORF">COMA2_10290</name>
</gene>
<protein>
    <submittedName>
        <fullName evidence="2">Glycosyltransferase</fullName>
    </submittedName>
</protein>
<reference evidence="3" key="1">
    <citation type="submission" date="2015-10" db="EMBL/GenBank/DDBJ databases">
        <authorList>
            <person name="Luecker S."/>
            <person name="Luecker S."/>
        </authorList>
    </citation>
    <scope>NUCLEOTIDE SEQUENCE [LARGE SCALE GENOMIC DNA]</scope>
</reference>
<dbReference type="Proteomes" id="UP000198736">
    <property type="component" value="Unassembled WGS sequence"/>
</dbReference>
<dbReference type="RefSeq" id="WP_090893928.1">
    <property type="nucleotide sequence ID" value="NZ_CZPZ01000001.1"/>
</dbReference>
<name>A0A0S4L7H9_9BACT</name>
<dbReference type="OrthoDB" id="305760at2"/>
<dbReference type="SUPFAM" id="SSF53448">
    <property type="entry name" value="Nucleotide-diphospho-sugar transferases"/>
    <property type="match status" value="1"/>
</dbReference>
<dbReference type="PANTHER" id="PTHR22916:SF56">
    <property type="entry name" value="GLYCOSYL TRANSFERASE"/>
    <property type="match status" value="1"/>
</dbReference>
<accession>A0A0S4L7H9</accession>
<keyword evidence="3" id="KW-1185">Reference proteome</keyword>
<dbReference type="Pfam" id="PF00535">
    <property type="entry name" value="Glycos_transf_2"/>
    <property type="match status" value="1"/>
</dbReference>
<feature type="domain" description="Glycosyltransferase 2-like" evidence="1">
    <location>
        <begin position="9"/>
        <end position="121"/>
    </location>
</feature>
<dbReference type="Gene3D" id="3.90.550.10">
    <property type="entry name" value="Spore Coat Polysaccharide Biosynthesis Protein SpsA, Chain A"/>
    <property type="match status" value="1"/>
</dbReference>
<dbReference type="InterPro" id="IPR001173">
    <property type="entry name" value="Glyco_trans_2-like"/>
</dbReference>
<dbReference type="PANTHER" id="PTHR22916">
    <property type="entry name" value="GLYCOSYLTRANSFERASE"/>
    <property type="match status" value="1"/>
</dbReference>
<sequence>MTECVPLVSIGLPVYNGEGFLSQTLDSILNQTCTDFELIISDNASVDGSIAIAESYARRDDRIRVVRSECNRGAAWNYKHVLDLARGRYFRWAPADDLFAPESLACCVQVLDQHPEAVLCYPKTTLIDAQGHVIQPYEDNLDLRQASPVERYKAAVKQIGLTNVIYGLMRTSVLRQTRLIRSFPGADVVFVTELALFGQFHEIDQRLFFRRMHPGASSSIQSLEGIQAFMDPKIVRKKTFARLWRHLFEGMQALLHAPLTVRERARLLLFLMREMIAARDQYVQEVVLLMNPRGRGAAR</sequence>
<keyword evidence="2" id="KW-0808">Transferase</keyword>
<organism evidence="2 3">
    <name type="scientific">Candidatus Nitrospira nitrificans</name>
    <dbReference type="NCBI Taxonomy" id="1742973"/>
    <lineage>
        <taxon>Bacteria</taxon>
        <taxon>Pseudomonadati</taxon>
        <taxon>Nitrospirota</taxon>
        <taxon>Nitrospiria</taxon>
        <taxon>Nitrospirales</taxon>
        <taxon>Nitrospiraceae</taxon>
        <taxon>Nitrospira</taxon>
    </lineage>
</organism>
<evidence type="ECO:0000259" key="1">
    <source>
        <dbReference type="Pfam" id="PF00535"/>
    </source>
</evidence>